<accession>A0A9D4JTA2</accession>
<proteinExistence type="predicted"/>
<name>A0A9D4JTA2_DREPO</name>
<reference evidence="1" key="2">
    <citation type="submission" date="2020-11" db="EMBL/GenBank/DDBJ databases">
        <authorList>
            <person name="McCartney M.A."/>
            <person name="Auch B."/>
            <person name="Kono T."/>
            <person name="Mallez S."/>
            <person name="Becker A."/>
            <person name="Gohl D.M."/>
            <person name="Silverstein K.A.T."/>
            <person name="Koren S."/>
            <person name="Bechman K.B."/>
            <person name="Herman A."/>
            <person name="Abrahante J.E."/>
            <person name="Garbe J."/>
        </authorList>
    </citation>
    <scope>NUCLEOTIDE SEQUENCE</scope>
    <source>
        <strain evidence="1">Duluth1</strain>
        <tissue evidence="1">Whole animal</tissue>
    </source>
</reference>
<dbReference type="EMBL" id="JAIWYP010000005">
    <property type="protein sequence ID" value="KAH3823401.1"/>
    <property type="molecule type" value="Genomic_DNA"/>
</dbReference>
<evidence type="ECO:0000313" key="2">
    <source>
        <dbReference type="Proteomes" id="UP000828390"/>
    </source>
</evidence>
<sequence>MVRDTAGTSYTWWMGGAPWHAVAHNVPEASTTELDDIVQVYRKVRYSTLSVPCCWGALHHILSWKSGRFTLWKPDLK</sequence>
<evidence type="ECO:0000313" key="1">
    <source>
        <dbReference type="EMBL" id="KAH3823401.1"/>
    </source>
</evidence>
<dbReference type="Proteomes" id="UP000828390">
    <property type="component" value="Unassembled WGS sequence"/>
</dbReference>
<dbReference type="AlphaFoldDB" id="A0A9D4JTA2"/>
<gene>
    <name evidence="1" type="ORF">DPMN_125200</name>
</gene>
<protein>
    <submittedName>
        <fullName evidence="1">Uncharacterized protein</fullName>
    </submittedName>
</protein>
<comment type="caution">
    <text evidence="1">The sequence shown here is derived from an EMBL/GenBank/DDBJ whole genome shotgun (WGS) entry which is preliminary data.</text>
</comment>
<reference evidence="1" key="1">
    <citation type="journal article" date="2019" name="bioRxiv">
        <title>The Genome of the Zebra Mussel, Dreissena polymorpha: A Resource for Invasive Species Research.</title>
        <authorList>
            <person name="McCartney M.A."/>
            <person name="Auch B."/>
            <person name="Kono T."/>
            <person name="Mallez S."/>
            <person name="Zhang Y."/>
            <person name="Obille A."/>
            <person name="Becker A."/>
            <person name="Abrahante J.E."/>
            <person name="Garbe J."/>
            <person name="Badalamenti J.P."/>
            <person name="Herman A."/>
            <person name="Mangelson H."/>
            <person name="Liachko I."/>
            <person name="Sullivan S."/>
            <person name="Sone E.D."/>
            <person name="Koren S."/>
            <person name="Silverstein K.A.T."/>
            <person name="Beckman K.B."/>
            <person name="Gohl D.M."/>
        </authorList>
    </citation>
    <scope>NUCLEOTIDE SEQUENCE</scope>
    <source>
        <strain evidence="1">Duluth1</strain>
        <tissue evidence="1">Whole animal</tissue>
    </source>
</reference>
<organism evidence="1 2">
    <name type="scientific">Dreissena polymorpha</name>
    <name type="common">Zebra mussel</name>
    <name type="synonym">Mytilus polymorpha</name>
    <dbReference type="NCBI Taxonomy" id="45954"/>
    <lineage>
        <taxon>Eukaryota</taxon>
        <taxon>Metazoa</taxon>
        <taxon>Spiralia</taxon>
        <taxon>Lophotrochozoa</taxon>
        <taxon>Mollusca</taxon>
        <taxon>Bivalvia</taxon>
        <taxon>Autobranchia</taxon>
        <taxon>Heteroconchia</taxon>
        <taxon>Euheterodonta</taxon>
        <taxon>Imparidentia</taxon>
        <taxon>Neoheterodontei</taxon>
        <taxon>Myida</taxon>
        <taxon>Dreissenoidea</taxon>
        <taxon>Dreissenidae</taxon>
        <taxon>Dreissena</taxon>
    </lineage>
</organism>
<keyword evidence="2" id="KW-1185">Reference proteome</keyword>